<dbReference type="EMBL" id="ML977507">
    <property type="protein sequence ID" value="KAF2128745.1"/>
    <property type="molecule type" value="Genomic_DNA"/>
</dbReference>
<dbReference type="AlphaFoldDB" id="A0A6A6AC77"/>
<reference evidence="1" key="1">
    <citation type="journal article" date="2020" name="Stud. Mycol.">
        <title>101 Dothideomycetes genomes: a test case for predicting lifestyles and emergence of pathogens.</title>
        <authorList>
            <person name="Haridas S."/>
            <person name="Albert R."/>
            <person name="Binder M."/>
            <person name="Bloem J."/>
            <person name="Labutti K."/>
            <person name="Salamov A."/>
            <person name="Andreopoulos B."/>
            <person name="Baker S."/>
            <person name="Barry K."/>
            <person name="Bills G."/>
            <person name="Bluhm B."/>
            <person name="Cannon C."/>
            <person name="Castanera R."/>
            <person name="Culley D."/>
            <person name="Daum C."/>
            <person name="Ezra D."/>
            <person name="Gonzalez J."/>
            <person name="Henrissat B."/>
            <person name="Kuo A."/>
            <person name="Liang C."/>
            <person name="Lipzen A."/>
            <person name="Lutzoni F."/>
            <person name="Magnuson J."/>
            <person name="Mondo S."/>
            <person name="Nolan M."/>
            <person name="Ohm R."/>
            <person name="Pangilinan J."/>
            <person name="Park H.-J."/>
            <person name="Ramirez L."/>
            <person name="Alfaro M."/>
            <person name="Sun H."/>
            <person name="Tritt A."/>
            <person name="Yoshinaga Y."/>
            <person name="Zwiers L.-H."/>
            <person name="Turgeon B."/>
            <person name="Goodwin S."/>
            <person name="Spatafora J."/>
            <person name="Crous P."/>
            <person name="Grigoriev I."/>
        </authorList>
    </citation>
    <scope>NUCLEOTIDE SEQUENCE</scope>
    <source>
        <strain evidence="1">CBS 119687</strain>
    </source>
</reference>
<dbReference type="GeneID" id="54412416"/>
<evidence type="ECO:0000313" key="1">
    <source>
        <dbReference type="EMBL" id="KAF2128745.1"/>
    </source>
</evidence>
<accession>A0A6A6AC77</accession>
<gene>
    <name evidence="1" type="ORF">P153DRAFT_403619</name>
</gene>
<sequence>MSDDWLSCKLAPDGDFEDGCHHEQADALKNYLHLKMIAKEAPQAVTRPVVVSENPRDELSRPYILLLDALVELPSEHIEPLLALKGLPHFGNLWSDVGYRSGSWKRDAEATAAPESNALLYKHVRRAETEARLVEVYDVIEDASESDGALLDLEVPAAAEWFGVYGQWFRPGTETGKKIYAHLDEVMSWKKWSLWEERLKKLQAQSGIVHCAVTKRLMPCMRETKKSHEC</sequence>
<organism evidence="1 2">
    <name type="scientific">Dothidotthia symphoricarpi CBS 119687</name>
    <dbReference type="NCBI Taxonomy" id="1392245"/>
    <lineage>
        <taxon>Eukaryota</taxon>
        <taxon>Fungi</taxon>
        <taxon>Dikarya</taxon>
        <taxon>Ascomycota</taxon>
        <taxon>Pezizomycotina</taxon>
        <taxon>Dothideomycetes</taxon>
        <taxon>Pleosporomycetidae</taxon>
        <taxon>Pleosporales</taxon>
        <taxon>Dothidotthiaceae</taxon>
        <taxon>Dothidotthia</taxon>
    </lineage>
</organism>
<keyword evidence="2" id="KW-1185">Reference proteome</keyword>
<dbReference type="OrthoDB" id="5392447at2759"/>
<name>A0A6A6AC77_9PLEO</name>
<dbReference type="RefSeq" id="XP_033523134.1">
    <property type="nucleotide sequence ID" value="XM_033671984.1"/>
</dbReference>
<proteinExistence type="predicted"/>
<evidence type="ECO:0000313" key="2">
    <source>
        <dbReference type="Proteomes" id="UP000799771"/>
    </source>
</evidence>
<protein>
    <submittedName>
        <fullName evidence="1">Uncharacterized protein</fullName>
    </submittedName>
</protein>
<dbReference type="Proteomes" id="UP000799771">
    <property type="component" value="Unassembled WGS sequence"/>
</dbReference>